<keyword evidence="7" id="KW-0449">Lipoprotein</keyword>
<evidence type="ECO:0000256" key="4">
    <source>
        <dbReference type="ARBA" id="ARBA00022741"/>
    </source>
</evidence>
<keyword evidence="8" id="KW-0636">Prenylation</keyword>
<keyword evidence="2" id="KW-0813">Transport</keyword>
<dbReference type="InterPro" id="IPR027417">
    <property type="entry name" value="P-loop_NTPase"/>
</dbReference>
<accession>A0A9P8Y977</accession>
<dbReference type="EMBL" id="JAGTJQ010000004">
    <property type="protein sequence ID" value="KAH7033021.1"/>
    <property type="molecule type" value="Genomic_DNA"/>
</dbReference>
<dbReference type="SMART" id="SM00173">
    <property type="entry name" value="RAS"/>
    <property type="match status" value="1"/>
</dbReference>
<dbReference type="SMART" id="SM00174">
    <property type="entry name" value="RHO"/>
    <property type="match status" value="1"/>
</dbReference>
<evidence type="ECO:0000256" key="1">
    <source>
        <dbReference type="ARBA" id="ARBA00006270"/>
    </source>
</evidence>
<dbReference type="InterPro" id="IPR050227">
    <property type="entry name" value="Rab"/>
</dbReference>
<sequence length="210" mass="22625">MASEDSLPVLKILVIGPSGAGKSSLLLRYCDDQFDPESSTATIGIDFKTKKLAVHGKGYRLNIFDTAGQERYRTLSTSYYRGAHGVIVVYDISNRKSFLSLDRWIEEARSNASENAVIYLVGTKLDKVAPGGTRAVSLEEAKAFAASQEAGYCEVSAKTRTNIKQPFVDVVGEIVQRPQLLSGELAKRTASSPLDLNAGGSQASSSYCSC</sequence>
<evidence type="ECO:0000256" key="5">
    <source>
        <dbReference type="ARBA" id="ARBA00022927"/>
    </source>
</evidence>
<keyword evidence="5" id="KW-0653">Protein transport</keyword>
<evidence type="ECO:0000256" key="6">
    <source>
        <dbReference type="ARBA" id="ARBA00023134"/>
    </source>
</evidence>
<dbReference type="SMART" id="SM00176">
    <property type="entry name" value="RAN"/>
    <property type="match status" value="1"/>
</dbReference>
<evidence type="ECO:0000256" key="3">
    <source>
        <dbReference type="ARBA" id="ARBA00022481"/>
    </source>
</evidence>
<dbReference type="OrthoDB" id="9989112at2759"/>
<dbReference type="PROSITE" id="PS51419">
    <property type="entry name" value="RAB"/>
    <property type="match status" value="1"/>
</dbReference>
<comment type="caution">
    <text evidence="9">The sequence shown here is derived from an EMBL/GenBank/DDBJ whole genome shotgun (WGS) entry which is preliminary data.</text>
</comment>
<dbReference type="FunFam" id="3.40.50.300:FF:001312">
    <property type="entry name" value="Ras-related protein Rab-18"/>
    <property type="match status" value="1"/>
</dbReference>
<dbReference type="Gene3D" id="3.40.50.300">
    <property type="entry name" value="P-loop containing nucleotide triphosphate hydrolases"/>
    <property type="match status" value="1"/>
</dbReference>
<dbReference type="GeneID" id="70177304"/>
<evidence type="ECO:0000256" key="7">
    <source>
        <dbReference type="ARBA" id="ARBA00023288"/>
    </source>
</evidence>
<reference evidence="9" key="1">
    <citation type="journal article" date="2021" name="Nat. Commun.">
        <title>Genetic determinants of endophytism in the Arabidopsis root mycobiome.</title>
        <authorList>
            <person name="Mesny F."/>
            <person name="Miyauchi S."/>
            <person name="Thiergart T."/>
            <person name="Pickel B."/>
            <person name="Atanasova L."/>
            <person name="Karlsson M."/>
            <person name="Huettel B."/>
            <person name="Barry K.W."/>
            <person name="Haridas S."/>
            <person name="Chen C."/>
            <person name="Bauer D."/>
            <person name="Andreopoulos W."/>
            <person name="Pangilinan J."/>
            <person name="LaButti K."/>
            <person name="Riley R."/>
            <person name="Lipzen A."/>
            <person name="Clum A."/>
            <person name="Drula E."/>
            <person name="Henrissat B."/>
            <person name="Kohler A."/>
            <person name="Grigoriev I.V."/>
            <person name="Martin F.M."/>
            <person name="Hacquard S."/>
        </authorList>
    </citation>
    <scope>NUCLEOTIDE SEQUENCE</scope>
    <source>
        <strain evidence="9">MPI-CAGE-CH-0230</strain>
    </source>
</reference>
<organism evidence="9 10">
    <name type="scientific">Microdochium trichocladiopsis</name>
    <dbReference type="NCBI Taxonomy" id="1682393"/>
    <lineage>
        <taxon>Eukaryota</taxon>
        <taxon>Fungi</taxon>
        <taxon>Dikarya</taxon>
        <taxon>Ascomycota</taxon>
        <taxon>Pezizomycotina</taxon>
        <taxon>Sordariomycetes</taxon>
        <taxon>Xylariomycetidae</taxon>
        <taxon>Xylariales</taxon>
        <taxon>Microdochiaceae</taxon>
        <taxon>Microdochium</taxon>
    </lineage>
</organism>
<dbReference type="CDD" id="cd00154">
    <property type="entry name" value="Rab"/>
    <property type="match status" value="1"/>
</dbReference>
<evidence type="ECO:0000313" key="9">
    <source>
        <dbReference type="EMBL" id="KAH7033021.1"/>
    </source>
</evidence>
<dbReference type="PANTHER" id="PTHR47977">
    <property type="entry name" value="RAS-RELATED PROTEIN RAB"/>
    <property type="match status" value="1"/>
</dbReference>
<dbReference type="SMART" id="SM00175">
    <property type="entry name" value="RAB"/>
    <property type="match status" value="1"/>
</dbReference>
<name>A0A9P8Y977_9PEZI</name>
<dbReference type="Proteomes" id="UP000756346">
    <property type="component" value="Unassembled WGS sequence"/>
</dbReference>
<evidence type="ECO:0000256" key="8">
    <source>
        <dbReference type="ARBA" id="ARBA00023289"/>
    </source>
</evidence>
<dbReference type="InterPro" id="IPR005225">
    <property type="entry name" value="Small_GTP-bd"/>
</dbReference>
<evidence type="ECO:0000256" key="2">
    <source>
        <dbReference type="ARBA" id="ARBA00022448"/>
    </source>
</evidence>
<dbReference type="Pfam" id="PF00071">
    <property type="entry name" value="Ras"/>
    <property type="match status" value="1"/>
</dbReference>
<dbReference type="AlphaFoldDB" id="A0A9P8Y977"/>
<dbReference type="GO" id="GO:0003924">
    <property type="term" value="F:GTPase activity"/>
    <property type="evidence" value="ECO:0007669"/>
    <property type="project" value="InterPro"/>
</dbReference>
<dbReference type="SUPFAM" id="SSF52540">
    <property type="entry name" value="P-loop containing nucleoside triphosphate hydrolases"/>
    <property type="match status" value="1"/>
</dbReference>
<proteinExistence type="inferred from homology"/>
<dbReference type="NCBIfam" id="TIGR00231">
    <property type="entry name" value="small_GTP"/>
    <property type="match status" value="1"/>
</dbReference>
<dbReference type="GO" id="GO:0005525">
    <property type="term" value="F:GTP binding"/>
    <property type="evidence" value="ECO:0007669"/>
    <property type="project" value="UniProtKB-KW"/>
</dbReference>
<dbReference type="GO" id="GO:0015031">
    <property type="term" value="P:protein transport"/>
    <property type="evidence" value="ECO:0007669"/>
    <property type="project" value="UniProtKB-KW"/>
</dbReference>
<keyword evidence="6" id="KW-0342">GTP-binding</keyword>
<protein>
    <submittedName>
        <fullName evidence="9">Rab protein</fullName>
    </submittedName>
</protein>
<dbReference type="RefSeq" id="XP_046013853.1">
    <property type="nucleotide sequence ID" value="XM_046147758.1"/>
</dbReference>
<gene>
    <name evidence="9" type="ORF">B0I36DRAFT_103955</name>
</gene>
<dbReference type="InterPro" id="IPR001806">
    <property type="entry name" value="Small_GTPase"/>
</dbReference>
<keyword evidence="10" id="KW-1185">Reference proteome</keyword>
<dbReference type="PROSITE" id="PS51421">
    <property type="entry name" value="RAS"/>
    <property type="match status" value="1"/>
</dbReference>
<dbReference type="PRINTS" id="PR00449">
    <property type="entry name" value="RASTRNSFRMNG"/>
</dbReference>
<keyword evidence="4" id="KW-0547">Nucleotide-binding</keyword>
<evidence type="ECO:0000313" key="10">
    <source>
        <dbReference type="Proteomes" id="UP000756346"/>
    </source>
</evidence>
<dbReference type="PROSITE" id="PS51420">
    <property type="entry name" value="RHO"/>
    <property type="match status" value="1"/>
</dbReference>
<keyword evidence="3" id="KW-0488">Methylation</keyword>
<comment type="similarity">
    <text evidence="1">Belongs to the small GTPase superfamily. Rab family.</text>
</comment>